<dbReference type="Proteomes" id="UP001497623">
    <property type="component" value="Unassembled WGS sequence"/>
</dbReference>
<keyword evidence="3" id="KW-1185">Reference proteome</keyword>
<keyword evidence="1" id="KW-0812">Transmembrane</keyword>
<proteinExistence type="predicted"/>
<reference evidence="2 3" key="1">
    <citation type="submission" date="2024-05" db="EMBL/GenBank/DDBJ databases">
        <authorList>
            <person name="Wallberg A."/>
        </authorList>
    </citation>
    <scope>NUCLEOTIDE SEQUENCE [LARGE SCALE GENOMIC DNA]</scope>
</reference>
<feature type="transmembrane region" description="Helical" evidence="1">
    <location>
        <begin position="190"/>
        <end position="219"/>
    </location>
</feature>
<dbReference type="EMBL" id="CAXKWB010009111">
    <property type="protein sequence ID" value="CAL4093516.1"/>
    <property type="molecule type" value="Genomic_DNA"/>
</dbReference>
<accession>A0AAV2QQ14</accession>
<keyword evidence="1" id="KW-1133">Transmembrane helix</keyword>
<feature type="transmembrane region" description="Helical" evidence="1">
    <location>
        <begin position="87"/>
        <end position="110"/>
    </location>
</feature>
<dbReference type="AlphaFoldDB" id="A0AAV2QQ14"/>
<feature type="transmembrane region" description="Helical" evidence="1">
    <location>
        <begin position="150"/>
        <end position="169"/>
    </location>
</feature>
<name>A0AAV2QQ14_MEGNR</name>
<gene>
    <name evidence="2" type="ORF">MNOR_LOCUS14888</name>
</gene>
<keyword evidence="1" id="KW-0472">Membrane</keyword>
<evidence type="ECO:0000256" key="1">
    <source>
        <dbReference type="SAM" id="Phobius"/>
    </source>
</evidence>
<comment type="caution">
    <text evidence="2">The sequence shown here is derived from an EMBL/GenBank/DDBJ whole genome shotgun (WGS) entry which is preliminary data.</text>
</comment>
<sequence length="310" mass="35546">RWSNGSLSFRWYHYIIYTGVGFLLLPLCILVKNAIRAWSVDRKQFEDEESRDTKYVIVIESLVEGILQFGLQVLFMVTAEPPFALAWYRWVSIFTSLLSAARGASLLLELKGIPTNLVYLFIIIAVRIIAFALTGNLADHMHSYDGINILLSYVIIYVSASIVPMLVILKKELPSRDAGHILWTFFRVVYGHYILDIVTPYGLAYSVAHSLFVLMSYLYQWEPLFLQGDPFLMNEVYRYTTYCKVVDIPTDISKPCQDVDITFYIYGLVYVNMVISITQLIASVIMVVLAKNRYGNIGKSIRNIWDVLDI</sequence>
<feature type="non-terminal residue" evidence="2">
    <location>
        <position position="1"/>
    </location>
</feature>
<protein>
    <submittedName>
        <fullName evidence="2">Uncharacterized protein</fullName>
    </submittedName>
</protein>
<feature type="transmembrane region" description="Helical" evidence="1">
    <location>
        <begin position="263"/>
        <end position="290"/>
    </location>
</feature>
<evidence type="ECO:0000313" key="2">
    <source>
        <dbReference type="EMBL" id="CAL4093516.1"/>
    </source>
</evidence>
<feature type="transmembrane region" description="Helical" evidence="1">
    <location>
        <begin position="117"/>
        <end position="138"/>
    </location>
</feature>
<evidence type="ECO:0000313" key="3">
    <source>
        <dbReference type="Proteomes" id="UP001497623"/>
    </source>
</evidence>
<feature type="transmembrane region" description="Helical" evidence="1">
    <location>
        <begin position="55"/>
        <end position="75"/>
    </location>
</feature>
<organism evidence="2 3">
    <name type="scientific">Meganyctiphanes norvegica</name>
    <name type="common">Northern krill</name>
    <name type="synonym">Thysanopoda norvegica</name>
    <dbReference type="NCBI Taxonomy" id="48144"/>
    <lineage>
        <taxon>Eukaryota</taxon>
        <taxon>Metazoa</taxon>
        <taxon>Ecdysozoa</taxon>
        <taxon>Arthropoda</taxon>
        <taxon>Crustacea</taxon>
        <taxon>Multicrustacea</taxon>
        <taxon>Malacostraca</taxon>
        <taxon>Eumalacostraca</taxon>
        <taxon>Eucarida</taxon>
        <taxon>Euphausiacea</taxon>
        <taxon>Euphausiidae</taxon>
        <taxon>Meganyctiphanes</taxon>
    </lineage>
</organism>
<feature type="transmembrane region" description="Helical" evidence="1">
    <location>
        <begin position="12"/>
        <end position="35"/>
    </location>
</feature>